<dbReference type="OrthoDB" id="10007355at2"/>
<evidence type="ECO:0000313" key="2">
    <source>
        <dbReference type="Proteomes" id="UP000010474"/>
    </source>
</evidence>
<dbReference type="RefSeq" id="WP_015216913.1">
    <property type="nucleotide sequence ID" value="NC_019771.1"/>
</dbReference>
<protein>
    <submittedName>
        <fullName evidence="1">Uncharacterized protein</fullName>
    </submittedName>
</protein>
<organism evidence="1 2">
    <name type="scientific">Anabaena cylindrica (strain ATCC 27899 / PCC 7122)</name>
    <dbReference type="NCBI Taxonomy" id="272123"/>
    <lineage>
        <taxon>Bacteria</taxon>
        <taxon>Bacillati</taxon>
        <taxon>Cyanobacteriota</taxon>
        <taxon>Cyanophyceae</taxon>
        <taxon>Nostocales</taxon>
        <taxon>Nostocaceae</taxon>
        <taxon>Anabaena</taxon>
    </lineage>
</organism>
<keyword evidence="2" id="KW-1185">Reference proteome</keyword>
<dbReference type="EMBL" id="CP003659">
    <property type="protein sequence ID" value="AFZ60297.1"/>
    <property type="molecule type" value="Genomic_DNA"/>
</dbReference>
<dbReference type="KEGG" id="acy:Anacy_4957"/>
<evidence type="ECO:0000313" key="1">
    <source>
        <dbReference type="EMBL" id="AFZ60297.1"/>
    </source>
</evidence>
<sequence>MPSEKFYQKQFLNFIKTVPNNSYLYGSQFIEEVPLRYDTENSVARGEDIKFMPDYRADIIEIDSELNLHLWEAKLLHADDLLKGKIIGQLLFYDFLFSTNPISSNIDILRAKGIDETILNELAKKDSLDFKTWNILICGGQGYEISAGVNPIIWTYVGGLERYLNEGFIVDTWHFYETQEKYDLKNIWDLSIYKPELLHPDAYQAFLDSKNMTEEDWEGIIFQEQWEDAVFNFLESLGIKEEEKENILEAFYNYEEDEIQKNYLESIGIDIEYANNIIVESITKIREETRVIFTRSRFPYCPISERPE</sequence>
<dbReference type="STRING" id="272123.Anacy_4957"/>
<dbReference type="AlphaFoldDB" id="K9ZP46"/>
<dbReference type="HOGENOM" id="CLU_902077_0_0_3"/>
<reference evidence="2" key="1">
    <citation type="journal article" date="2013" name="Proc. Natl. Acad. Sci. U.S.A.">
        <title>Improving the coverage of the cyanobacterial phylum using diversity-driven genome sequencing.</title>
        <authorList>
            <person name="Shih P.M."/>
            <person name="Wu D."/>
            <person name="Latifi A."/>
            <person name="Axen S.D."/>
            <person name="Fewer D.P."/>
            <person name="Talla E."/>
            <person name="Calteau A."/>
            <person name="Cai F."/>
            <person name="Tandeau de Marsac N."/>
            <person name="Rippka R."/>
            <person name="Herdman M."/>
            <person name="Sivonen K."/>
            <person name="Coursin T."/>
            <person name="Laurent T."/>
            <person name="Goodwin L."/>
            <person name="Nolan M."/>
            <person name="Davenport K.W."/>
            <person name="Han C.S."/>
            <person name="Rubin E.M."/>
            <person name="Eisen J.A."/>
            <person name="Woyke T."/>
            <person name="Gugger M."/>
            <person name="Kerfeld C.A."/>
        </authorList>
    </citation>
    <scope>NUCLEOTIDE SEQUENCE [LARGE SCALE GENOMIC DNA]</scope>
    <source>
        <strain evidence="2">ATCC 27899 / PCC 7122</strain>
    </source>
</reference>
<gene>
    <name evidence="1" type="ordered locus">Anacy_4957</name>
</gene>
<proteinExistence type="predicted"/>
<dbReference type="Proteomes" id="UP000010474">
    <property type="component" value="Chromosome"/>
</dbReference>
<dbReference type="PATRIC" id="fig|272123.3.peg.5380"/>
<name>K9ZP46_ANACC</name>
<accession>K9ZP46</accession>